<comment type="caution">
    <text evidence="1">The sequence shown here is derived from an EMBL/GenBank/DDBJ whole genome shotgun (WGS) entry which is preliminary data.</text>
</comment>
<evidence type="ECO:0000313" key="2">
    <source>
        <dbReference type="Proteomes" id="UP000240481"/>
    </source>
</evidence>
<dbReference type="AlphaFoldDB" id="A0A0J8V5E8"/>
<sequence>MFDPRLRSYKPKYFQTFELCSRRAYARRGNKVLTGIDTRLLITMDTLREILMEIDPDKAALTCCDWYYGGKRQYSCLRLANEPYSTDFSLHSRGSAADLISKHYMADELRAIIIKNRDRLPYLTRMEEGVSWLHIDVANLPEEASIDEIMMFTKTGEVRYI</sequence>
<keyword evidence="2" id="KW-1185">Reference proteome</keyword>
<dbReference type="OrthoDB" id="6298116at2"/>
<name>A0A0J8V5E8_9GAMM</name>
<evidence type="ECO:0008006" key="3">
    <source>
        <dbReference type="Google" id="ProtNLM"/>
    </source>
</evidence>
<evidence type="ECO:0000313" key="1">
    <source>
        <dbReference type="EMBL" id="PSW24515.1"/>
    </source>
</evidence>
<dbReference type="Proteomes" id="UP000240481">
    <property type="component" value="Unassembled WGS sequence"/>
</dbReference>
<organism evidence="1 2">
    <name type="scientific">Photobacterium swingsii</name>
    <dbReference type="NCBI Taxonomy" id="680026"/>
    <lineage>
        <taxon>Bacteria</taxon>
        <taxon>Pseudomonadati</taxon>
        <taxon>Pseudomonadota</taxon>
        <taxon>Gammaproteobacteria</taxon>
        <taxon>Vibrionales</taxon>
        <taxon>Vibrionaceae</taxon>
        <taxon>Photobacterium</taxon>
    </lineage>
</organism>
<dbReference type="EMBL" id="PYLZ01000005">
    <property type="protein sequence ID" value="PSW24515.1"/>
    <property type="molecule type" value="Genomic_DNA"/>
</dbReference>
<protein>
    <recommendedName>
        <fullName evidence="3">Peptidase M15A C-terminal domain-containing protein</fullName>
    </recommendedName>
</protein>
<dbReference type="RefSeq" id="WP_048900889.1">
    <property type="nucleotide sequence ID" value="NZ_AP024853.1"/>
</dbReference>
<gene>
    <name evidence="1" type="ORF">C9I94_10790</name>
</gene>
<reference evidence="1 2" key="1">
    <citation type="submission" date="2018-01" db="EMBL/GenBank/DDBJ databases">
        <title>Whole genome sequencing of Histamine producing bacteria.</title>
        <authorList>
            <person name="Butler K."/>
        </authorList>
    </citation>
    <scope>NUCLEOTIDE SEQUENCE [LARGE SCALE GENOMIC DNA]</scope>
    <source>
        <strain evidence="1 2">DSM 24669</strain>
    </source>
</reference>
<proteinExistence type="predicted"/>
<accession>A0A0J8V5E8</accession>
<dbReference type="STRING" id="680026.AB733_22990"/>